<dbReference type="InterPro" id="IPR011032">
    <property type="entry name" value="GroES-like_sf"/>
</dbReference>
<dbReference type="InterPro" id="IPR051397">
    <property type="entry name" value="Zn-ADH-like_protein"/>
</dbReference>
<dbReference type="KEGG" id="yca:F0T03_17390"/>
<dbReference type="EMBL" id="CP043727">
    <property type="protein sequence ID" value="QHB34820.1"/>
    <property type="molecule type" value="Genomic_DNA"/>
</dbReference>
<dbReference type="Gene3D" id="3.40.50.720">
    <property type="entry name" value="NAD(P)-binding Rossmann-like Domain"/>
    <property type="match status" value="1"/>
</dbReference>
<reference evidence="3" key="1">
    <citation type="submission" date="2019-09" db="EMBL/GenBank/DDBJ databases">
        <title>Yersinia canariae sp. nov., isolated from a human yersiniosis case.</title>
        <authorList>
            <person name="Nguyen S.V."/>
            <person name="Greig D."/>
            <person name="Hurley D."/>
            <person name="Cao Y."/>
            <person name="McCabe E."/>
            <person name="Mitchell M."/>
            <person name="Jenkins C."/>
            <person name="Fanning S."/>
        </authorList>
    </citation>
    <scope>NUCLEOTIDE SEQUENCE [LARGE SCALE GENOMIC DNA]</scope>
    <source>
        <strain evidence="3">NCTC 14382</strain>
    </source>
</reference>
<dbReference type="Proteomes" id="UP000464402">
    <property type="component" value="Chromosome"/>
</dbReference>
<evidence type="ECO:0000313" key="3">
    <source>
        <dbReference type="Proteomes" id="UP000464402"/>
    </source>
</evidence>
<sequence>MKAAIVKTLGEAPVLGQFSEPLILSGETVVNVTMAGIKQLDRAIVRGTHYSSPKILPIIPGTDGIGFLADGSRVYFASFRQPFGAMAERAAASWYVPVPTEVDDATAAALINPALAAWLPLDWRAKIEPGETVLILGATGTSGKLAIAAARHFGAGRIVAAGRRQEVLATLGADATVDLTLQGAELTEAFAQAAGPAGYHVIVDYIWGPATEALFAALTRHDLTSHANESGRSIRLVNVGSMASPTLQLPSAVLRSADLQILGSGTGNFPPIPELKRIVTDIFSLAAQQKLIIETQTHKLEEISEVWNMNKNSDVRSVLSIK</sequence>
<organism evidence="2 3">
    <name type="scientific">Yersinia canariae</name>
    <dbReference type="NCBI Taxonomy" id="2607663"/>
    <lineage>
        <taxon>Bacteria</taxon>
        <taxon>Pseudomonadati</taxon>
        <taxon>Pseudomonadota</taxon>
        <taxon>Gammaproteobacteria</taxon>
        <taxon>Enterobacterales</taxon>
        <taxon>Yersiniaceae</taxon>
        <taxon>Yersinia</taxon>
    </lineage>
</organism>
<dbReference type="RefSeq" id="WP_159680960.1">
    <property type="nucleotide sequence ID" value="NZ_CP043727.1"/>
</dbReference>
<accession>A0A857F5Q8</accession>
<protein>
    <submittedName>
        <fullName evidence="2">Zinc-binding alcohol dehydrogenase family protein</fullName>
    </submittedName>
</protein>
<dbReference type="SMART" id="SM00829">
    <property type="entry name" value="PKS_ER"/>
    <property type="match status" value="1"/>
</dbReference>
<keyword evidence="3" id="KW-1185">Reference proteome</keyword>
<dbReference type="PANTHER" id="PTHR43677">
    <property type="entry name" value="SHORT-CHAIN DEHYDROGENASE/REDUCTASE"/>
    <property type="match status" value="1"/>
</dbReference>
<dbReference type="InterPro" id="IPR020843">
    <property type="entry name" value="ER"/>
</dbReference>
<name>A0A857F5Q8_9GAMM</name>
<evidence type="ECO:0000313" key="2">
    <source>
        <dbReference type="EMBL" id="QHB34820.1"/>
    </source>
</evidence>
<dbReference type="SUPFAM" id="SSF51735">
    <property type="entry name" value="NAD(P)-binding Rossmann-fold domains"/>
    <property type="match status" value="1"/>
</dbReference>
<feature type="domain" description="Enoyl reductase (ER)" evidence="1">
    <location>
        <begin position="10"/>
        <end position="293"/>
    </location>
</feature>
<evidence type="ECO:0000259" key="1">
    <source>
        <dbReference type="SMART" id="SM00829"/>
    </source>
</evidence>
<dbReference type="SUPFAM" id="SSF50129">
    <property type="entry name" value="GroES-like"/>
    <property type="match status" value="1"/>
</dbReference>
<dbReference type="GO" id="GO:0016491">
    <property type="term" value="F:oxidoreductase activity"/>
    <property type="evidence" value="ECO:0007669"/>
    <property type="project" value="InterPro"/>
</dbReference>
<dbReference type="AlphaFoldDB" id="A0A857F5Q8"/>
<dbReference type="InterPro" id="IPR036291">
    <property type="entry name" value="NAD(P)-bd_dom_sf"/>
</dbReference>
<proteinExistence type="predicted"/>
<dbReference type="PANTHER" id="PTHR43677:SF11">
    <property type="entry name" value="ZINC-CONTAINING ALCOHOL DEHYDROGENASE"/>
    <property type="match status" value="1"/>
</dbReference>
<gene>
    <name evidence="2" type="ORF">F0T03_17390</name>
</gene>
<dbReference type="Gene3D" id="3.90.180.10">
    <property type="entry name" value="Medium-chain alcohol dehydrogenases, catalytic domain"/>
    <property type="match status" value="1"/>
</dbReference>